<dbReference type="PROSITE" id="PS50022">
    <property type="entry name" value="FA58C_3"/>
    <property type="match status" value="1"/>
</dbReference>
<protein>
    <submittedName>
        <fullName evidence="3">F5/8 type C domain-containing protein</fullName>
    </submittedName>
</protein>
<evidence type="ECO:0000313" key="3">
    <source>
        <dbReference type="EMBL" id="SFP37103.1"/>
    </source>
</evidence>
<dbReference type="Pfam" id="PF22633">
    <property type="entry name" value="F5_F8_type_C_2"/>
    <property type="match status" value="1"/>
</dbReference>
<dbReference type="Gene3D" id="2.60.120.260">
    <property type="entry name" value="Galactose-binding domain-like"/>
    <property type="match status" value="1"/>
</dbReference>
<keyword evidence="4" id="KW-1185">Reference proteome</keyword>
<dbReference type="SUPFAM" id="SSF49899">
    <property type="entry name" value="Concanavalin A-like lectins/glucanases"/>
    <property type="match status" value="1"/>
</dbReference>
<evidence type="ECO:0000256" key="1">
    <source>
        <dbReference type="SAM" id="MobiDB-lite"/>
    </source>
</evidence>
<feature type="region of interest" description="Disordered" evidence="1">
    <location>
        <begin position="227"/>
        <end position="252"/>
    </location>
</feature>
<feature type="domain" description="F5/8 type C" evidence="2">
    <location>
        <begin position="55"/>
        <end position="157"/>
    </location>
</feature>
<evidence type="ECO:0000259" key="2">
    <source>
        <dbReference type="PROSITE" id="PS50022"/>
    </source>
</evidence>
<dbReference type="STRING" id="587909.SAMN05421810_102386"/>
<dbReference type="InterPro" id="IPR008979">
    <property type="entry name" value="Galactose-bd-like_sf"/>
</dbReference>
<dbReference type="InterPro" id="IPR000421">
    <property type="entry name" value="FA58C"/>
</dbReference>
<dbReference type="Proteomes" id="UP000198727">
    <property type="component" value="Unassembled WGS sequence"/>
</dbReference>
<name>A0A1I5PSY3_9PSEU</name>
<dbReference type="InterPro" id="IPR014895">
    <property type="entry name" value="Alginate_lyase_2"/>
</dbReference>
<sequence length="397" mass="42454">MAEPRRWQEADIPCQVSGGRSHWLLGAFPSGAWSVGVRAEGASDGAVEAAGQNLSTRWSAEGDGVWIRYDLGSSRTVGSVSIAWHKGDTRTATFDVQLSDDGSSWSTVAARRTSGGSTTRLENHDFADRSGRYLRIVNHGNTSNEWTSITETTVHGADGGGDTCHYPADVLNLTNWYVGLPIGENERPKNVEQPELATYSIDPWFVATPSCDAVRFRAAVNGVTTSGSSYPRSELREMTNSGTKKASWSSTSGTHTMVIEQAITALPKDKPHVVAGQIHDADDDVSVFRLEGSKLYVTNGDTSHHKLVTDNYVLGTKFRAKFVVSGGKVRAYYNGAPQTTISTSFTGGYFKAGAYTQANCGRSSPCSDGNYGEVRTYDLSVTHDGQAAGAATASATA</sequence>
<dbReference type="SUPFAM" id="SSF49785">
    <property type="entry name" value="Galactose-binding domain-like"/>
    <property type="match status" value="1"/>
</dbReference>
<organism evidence="3 4">
    <name type="scientific">Amycolatopsis arida</name>
    <dbReference type="NCBI Taxonomy" id="587909"/>
    <lineage>
        <taxon>Bacteria</taxon>
        <taxon>Bacillati</taxon>
        <taxon>Actinomycetota</taxon>
        <taxon>Actinomycetes</taxon>
        <taxon>Pseudonocardiales</taxon>
        <taxon>Pseudonocardiaceae</taxon>
        <taxon>Amycolatopsis</taxon>
    </lineage>
</organism>
<reference evidence="4" key="1">
    <citation type="submission" date="2016-10" db="EMBL/GenBank/DDBJ databases">
        <authorList>
            <person name="Varghese N."/>
            <person name="Submissions S."/>
        </authorList>
    </citation>
    <scope>NUCLEOTIDE SEQUENCE [LARGE SCALE GENOMIC DNA]</scope>
    <source>
        <strain evidence="4">CGMCC 4.5579</strain>
    </source>
</reference>
<gene>
    <name evidence="3" type="ORF">SAMN05421810_102386</name>
</gene>
<accession>A0A1I5PSY3</accession>
<dbReference type="Pfam" id="PF08787">
    <property type="entry name" value="Alginate_lyase2"/>
    <property type="match status" value="1"/>
</dbReference>
<dbReference type="EMBL" id="FOWW01000002">
    <property type="protein sequence ID" value="SFP37103.1"/>
    <property type="molecule type" value="Genomic_DNA"/>
</dbReference>
<evidence type="ECO:0000313" key="4">
    <source>
        <dbReference type="Proteomes" id="UP000198727"/>
    </source>
</evidence>
<dbReference type="OrthoDB" id="273319at2"/>
<proteinExistence type="predicted"/>
<dbReference type="InterPro" id="IPR013320">
    <property type="entry name" value="ConA-like_dom_sf"/>
</dbReference>
<dbReference type="AlphaFoldDB" id="A0A1I5PSY3"/>
<feature type="compositionally biased region" description="Polar residues" evidence="1">
    <location>
        <begin position="238"/>
        <end position="252"/>
    </location>
</feature>
<dbReference type="Gene3D" id="2.60.120.200">
    <property type="match status" value="1"/>
</dbReference>